<keyword evidence="2" id="KW-0540">Nuclease</keyword>
<evidence type="ECO:0000256" key="2">
    <source>
        <dbReference type="ARBA" id="ARBA00022722"/>
    </source>
</evidence>
<dbReference type="Proteomes" id="UP001652503">
    <property type="component" value="Unassembled WGS sequence"/>
</dbReference>
<protein>
    <submittedName>
        <fullName evidence="8">YicC family protein</fullName>
    </submittedName>
</protein>
<dbReference type="InterPro" id="IPR013527">
    <property type="entry name" value="YicC-like_N"/>
</dbReference>
<comment type="caution">
    <text evidence="8">The sequence shown here is derived from an EMBL/GenBank/DDBJ whole genome shotgun (WGS) entry which is preliminary data.</text>
</comment>
<evidence type="ECO:0000313" key="8">
    <source>
        <dbReference type="EMBL" id="MCV2865687.1"/>
    </source>
</evidence>
<dbReference type="NCBIfam" id="TIGR00255">
    <property type="entry name" value="YicC/YloC family endoribonuclease"/>
    <property type="match status" value="1"/>
</dbReference>
<evidence type="ECO:0000313" key="9">
    <source>
        <dbReference type="Proteomes" id="UP001652503"/>
    </source>
</evidence>
<evidence type="ECO:0000256" key="3">
    <source>
        <dbReference type="ARBA" id="ARBA00022759"/>
    </source>
</evidence>
<organism evidence="8 9">
    <name type="scientific">Albidovulum sediminicola</name>
    <dbReference type="NCBI Taxonomy" id="2984331"/>
    <lineage>
        <taxon>Bacteria</taxon>
        <taxon>Pseudomonadati</taxon>
        <taxon>Pseudomonadota</taxon>
        <taxon>Alphaproteobacteria</taxon>
        <taxon>Rhodobacterales</taxon>
        <taxon>Paracoccaceae</taxon>
        <taxon>Albidovulum</taxon>
    </lineage>
</organism>
<evidence type="ECO:0000259" key="6">
    <source>
        <dbReference type="Pfam" id="PF03755"/>
    </source>
</evidence>
<comment type="similarity">
    <text evidence="5">Belongs to the YicC/YloC family.</text>
</comment>
<sequence length="292" mass="30719">MTGFAERRGSDAGADWVWEIRAVNGKGLDLRTRLPDGIDGLEQGARAAVSARMARGNATLSLKLSRAAEAGAIRVNAAGLSAALDAVSQVGAEAARRGVELPAPSATDILTLRGVLETGAVAEDTGPLLAALLADLDVLLADFAAMRAAEGRALAVVIDGQIARIAQLADEARTAAEARRPQMEQALRDNLARVLAGAAEADPARVAQELALLAVKADVTEELDRLAAHVAAARRLLAEKGAVGRKFDFLMQEFMREANTLCSKSGNAELTRIGLDLKTVIDQMREQVQNVE</sequence>
<feature type="domain" description="Endoribonuclease YicC-like C-terminal" evidence="7">
    <location>
        <begin position="177"/>
        <end position="292"/>
    </location>
</feature>
<proteinExistence type="inferred from homology"/>
<name>A0ABT2Z3V5_9RHOB</name>
<dbReference type="InterPro" id="IPR005229">
    <property type="entry name" value="YicC/YloC-like"/>
</dbReference>
<dbReference type="Pfam" id="PF08340">
    <property type="entry name" value="YicC-like_C"/>
    <property type="match status" value="1"/>
</dbReference>
<dbReference type="Pfam" id="PF03755">
    <property type="entry name" value="YicC-like_N"/>
    <property type="match status" value="1"/>
</dbReference>
<evidence type="ECO:0000256" key="1">
    <source>
        <dbReference type="ARBA" id="ARBA00001968"/>
    </source>
</evidence>
<keyword evidence="4" id="KW-0378">Hydrolase</keyword>
<dbReference type="EMBL" id="JAOWLA010000012">
    <property type="protein sequence ID" value="MCV2865687.1"/>
    <property type="molecule type" value="Genomic_DNA"/>
</dbReference>
<evidence type="ECO:0000259" key="7">
    <source>
        <dbReference type="Pfam" id="PF08340"/>
    </source>
</evidence>
<evidence type="ECO:0000256" key="4">
    <source>
        <dbReference type="ARBA" id="ARBA00022801"/>
    </source>
</evidence>
<dbReference type="InterPro" id="IPR013551">
    <property type="entry name" value="YicC-like_C"/>
</dbReference>
<dbReference type="PANTHER" id="PTHR30636:SF3">
    <property type="entry name" value="UPF0701 PROTEIN YICC"/>
    <property type="match status" value="1"/>
</dbReference>
<evidence type="ECO:0000256" key="5">
    <source>
        <dbReference type="ARBA" id="ARBA00035648"/>
    </source>
</evidence>
<keyword evidence="3" id="KW-0255">Endonuclease</keyword>
<gene>
    <name evidence="8" type="ORF">OE647_13225</name>
</gene>
<dbReference type="PANTHER" id="PTHR30636">
    <property type="entry name" value="UPF0701 PROTEIN YICC"/>
    <property type="match status" value="1"/>
</dbReference>
<comment type="cofactor">
    <cofactor evidence="1">
        <name>a divalent metal cation</name>
        <dbReference type="ChEBI" id="CHEBI:60240"/>
    </cofactor>
</comment>
<feature type="domain" description="Endoribonuclease YicC-like N-terminal" evidence="6">
    <location>
        <begin position="1"/>
        <end position="155"/>
    </location>
</feature>
<reference evidence="8 9" key="1">
    <citation type="submission" date="2022-10" db="EMBL/GenBank/DDBJ databases">
        <title>Defluviimonas sp. nov., isolated from ocean surface water.</title>
        <authorList>
            <person name="He W."/>
            <person name="Wang L."/>
            <person name="Zhang D.-F."/>
        </authorList>
    </citation>
    <scope>NUCLEOTIDE SEQUENCE [LARGE SCALE GENOMIC DNA]</scope>
    <source>
        <strain evidence="8 9">WL0075</strain>
    </source>
</reference>
<keyword evidence="9" id="KW-1185">Reference proteome</keyword>
<accession>A0ABT2Z3V5</accession>